<comment type="similarity">
    <text evidence="3">Belongs to the [NiFe]/[NiFeSe] hydrogenase large subunit family.</text>
</comment>
<dbReference type="AlphaFoldDB" id="A0A7M1AVB2"/>
<evidence type="ECO:0000256" key="8">
    <source>
        <dbReference type="PIRSR" id="PIRSR601501-1"/>
    </source>
</evidence>
<feature type="binding site" evidence="8">
    <location>
        <position position="535"/>
    </location>
    <ligand>
        <name>Ni(2+)</name>
        <dbReference type="ChEBI" id="CHEBI:49786"/>
    </ligand>
</feature>
<reference evidence="9 10" key="1">
    <citation type="submission" date="2019-06" db="EMBL/GenBank/DDBJ databases">
        <title>Sulfurimonas gotlandica sp. nov., a chemoautotrophic and psychrotolerant epsilonproteobacterium isolated from a pelagic redoxcline, and an emended description of the genus Sulfurimonas.</title>
        <authorList>
            <person name="Wang S."/>
            <person name="Jiang L."/>
            <person name="Shao Z."/>
        </authorList>
    </citation>
    <scope>NUCLEOTIDE SEQUENCE [LARGE SCALE GENOMIC DNA]</scope>
    <source>
        <strain evidence="9 10">B2</strain>
    </source>
</reference>
<keyword evidence="10" id="KW-1185">Reference proteome</keyword>
<evidence type="ECO:0000256" key="1">
    <source>
        <dbReference type="ARBA" id="ARBA00001967"/>
    </source>
</evidence>
<dbReference type="Proteomes" id="UP000593910">
    <property type="component" value="Chromosome"/>
</dbReference>
<comment type="subunit">
    <text evidence="4">Heterodimer of a large and a small subunit.</text>
</comment>
<dbReference type="InterPro" id="IPR050867">
    <property type="entry name" value="NiFe/NiFeSe_hydrgnase_LSU"/>
</dbReference>
<feature type="binding site" evidence="8">
    <location>
        <position position="541"/>
    </location>
    <ligand>
        <name>Mg(2+)</name>
        <dbReference type="ChEBI" id="CHEBI:18420"/>
    </ligand>
</feature>
<dbReference type="SUPFAM" id="SSF56762">
    <property type="entry name" value="HydB/Nqo4-like"/>
    <property type="match status" value="1"/>
</dbReference>
<gene>
    <name evidence="9" type="ORF">FJR03_06230</name>
</gene>
<accession>A0A7M1AVB2</accession>
<comment type="cofactor">
    <cofactor evidence="8">
        <name>Fe cation</name>
        <dbReference type="ChEBI" id="CHEBI:24875"/>
    </cofactor>
</comment>
<evidence type="ECO:0000256" key="2">
    <source>
        <dbReference type="ARBA" id="ARBA00004196"/>
    </source>
</evidence>
<keyword evidence="5 8" id="KW-0533">Nickel</keyword>
<feature type="binding site" evidence="8">
    <location>
        <position position="66"/>
    </location>
    <ligand>
        <name>Fe cation</name>
        <dbReference type="ChEBI" id="CHEBI:24875"/>
    </ligand>
</feature>
<dbReference type="InterPro" id="IPR029014">
    <property type="entry name" value="NiFe-Hase_large"/>
</dbReference>
<dbReference type="FunFam" id="1.10.645.10:FF:000002">
    <property type="entry name" value="Hydrogenase 2 large subunit"/>
    <property type="match status" value="1"/>
</dbReference>
<keyword evidence="8" id="KW-0460">Magnesium</keyword>
<protein>
    <submittedName>
        <fullName evidence="9">Nickel-dependent hydrogenase large subunit</fullName>
    </submittedName>
</protein>
<evidence type="ECO:0000256" key="5">
    <source>
        <dbReference type="ARBA" id="ARBA00022596"/>
    </source>
</evidence>
<dbReference type="PROSITE" id="PS00508">
    <property type="entry name" value="NI_HGENASE_L_2"/>
    <property type="match status" value="1"/>
</dbReference>
<keyword evidence="8" id="KW-0408">Iron</keyword>
<dbReference type="EMBL" id="CP041165">
    <property type="protein sequence ID" value="QOP41360.1"/>
    <property type="molecule type" value="Genomic_DNA"/>
</dbReference>
<organism evidence="9 10">
    <name type="scientific">Sulfurimonas marina</name>
    <dbReference type="NCBI Taxonomy" id="2590551"/>
    <lineage>
        <taxon>Bacteria</taxon>
        <taxon>Pseudomonadati</taxon>
        <taxon>Campylobacterota</taxon>
        <taxon>Epsilonproteobacteria</taxon>
        <taxon>Campylobacterales</taxon>
        <taxon>Sulfurimonadaceae</taxon>
        <taxon>Sulfurimonas</taxon>
    </lineage>
</organism>
<evidence type="ECO:0000313" key="9">
    <source>
        <dbReference type="EMBL" id="QOP41360.1"/>
    </source>
</evidence>
<comment type="cofactor">
    <cofactor evidence="1 8">
        <name>Ni(2+)</name>
        <dbReference type="ChEBI" id="CHEBI:49786"/>
    </cofactor>
</comment>
<evidence type="ECO:0000256" key="4">
    <source>
        <dbReference type="ARBA" id="ARBA00011771"/>
    </source>
</evidence>
<dbReference type="GO" id="GO:0016151">
    <property type="term" value="F:nickel cation binding"/>
    <property type="evidence" value="ECO:0007669"/>
    <property type="project" value="InterPro"/>
</dbReference>
<name>A0A7M1AVB2_9BACT</name>
<dbReference type="GO" id="GO:0008901">
    <property type="term" value="F:ferredoxin hydrogenase activity"/>
    <property type="evidence" value="ECO:0007669"/>
    <property type="project" value="InterPro"/>
</dbReference>
<evidence type="ECO:0000313" key="10">
    <source>
        <dbReference type="Proteomes" id="UP000593910"/>
    </source>
</evidence>
<dbReference type="PANTHER" id="PTHR42958">
    <property type="entry name" value="HYDROGENASE-2 LARGE CHAIN"/>
    <property type="match status" value="1"/>
</dbReference>
<dbReference type="Pfam" id="PF00374">
    <property type="entry name" value="NiFeSe_Hases"/>
    <property type="match status" value="1"/>
</dbReference>
<dbReference type="KEGG" id="smax:FJR03_06230"/>
<evidence type="ECO:0000256" key="7">
    <source>
        <dbReference type="ARBA" id="ARBA00023002"/>
    </source>
</evidence>
<dbReference type="InterPro" id="IPR018194">
    <property type="entry name" value="Ni-dep_hyd_lsu_Ni_BS"/>
</dbReference>
<evidence type="ECO:0000256" key="6">
    <source>
        <dbReference type="ARBA" id="ARBA00022723"/>
    </source>
</evidence>
<feature type="binding site" evidence="8">
    <location>
        <position position="63"/>
    </location>
    <ligand>
        <name>Ni(2+)</name>
        <dbReference type="ChEBI" id="CHEBI:49786"/>
    </ligand>
</feature>
<evidence type="ECO:0000256" key="3">
    <source>
        <dbReference type="ARBA" id="ARBA00009292"/>
    </source>
</evidence>
<sequence length="560" mass="63376">MSLKKIVIDPITRIEGHLRVEVEVDENNVVQDAWASGQLFRGIETILQGRDPRDAGLMAGRICGVCTNSHFRGAITCVEDAYSLKIPKNAEIIRDLMAMALFIQDHVVHFYHLHSLDYVDVTSALKADPKMTSKEAHKYHENPFRNSHAHYEETLKKLDTFVKSGKLGPFANGYWGHGAYKLSAEQNLILISHYLEALKFQTKISKAVAIFGAKTPHPQTLVVGGVTSVADMLNPQRVNDYLFIMKEAQEFIQRAYLPDAKLLAIVYRDEIKAGIGRANGNYMSSGGYSFEGERKLFSDGVIYKHDFENIQDFDPSKITEEVDRAWYDGSTPEQEVKYTDLNSDGSLKTAKNDDKYSWIKAPRYDKQPMETGPLARLLISYSKKNPLIISFVDEFLKETDLELIDLCTSVGRNAARAIESIYVCEYIFKIASELLQNIKYYDTDTWTKYSFETLETQTQGRAFLEVPRGMLSHFINIKDAKIQNYSVIAPTTWNATPKNFDGLRGAYEEGLIGLKIEDREKPLEVLRVIHSFDPCLACAVHVIDAKGKELAKYKTTNVAF</sequence>
<feature type="binding site" evidence="8">
    <location>
        <position position="538"/>
    </location>
    <ligand>
        <name>Fe cation</name>
        <dbReference type="ChEBI" id="CHEBI:24875"/>
    </ligand>
</feature>
<dbReference type="RefSeq" id="WP_193112674.1">
    <property type="nucleotide sequence ID" value="NZ_CP041165.1"/>
</dbReference>
<dbReference type="PANTHER" id="PTHR42958:SF2">
    <property type="entry name" value="UPTAKE HYDROGENASE LARGE SUBUNIT"/>
    <property type="match status" value="1"/>
</dbReference>
<comment type="subcellular location">
    <subcellularLocation>
        <location evidence="2">Cell envelope</location>
    </subcellularLocation>
</comment>
<dbReference type="GO" id="GO:0030313">
    <property type="term" value="C:cell envelope"/>
    <property type="evidence" value="ECO:0007669"/>
    <property type="project" value="UniProtKB-SubCell"/>
</dbReference>
<dbReference type="InterPro" id="IPR001501">
    <property type="entry name" value="Ni-dep_hyd_lsu"/>
</dbReference>
<feature type="binding site" evidence="8">
    <location>
        <position position="487"/>
    </location>
    <ligand>
        <name>Mg(2+)</name>
        <dbReference type="ChEBI" id="CHEBI:18420"/>
    </ligand>
</feature>
<feature type="binding site" evidence="8">
    <location>
        <position position="44"/>
    </location>
    <ligand>
        <name>Mg(2+)</name>
        <dbReference type="ChEBI" id="CHEBI:18420"/>
    </ligand>
</feature>
<feature type="binding site" evidence="8">
    <location>
        <position position="66"/>
    </location>
    <ligand>
        <name>Ni(2+)</name>
        <dbReference type="ChEBI" id="CHEBI:49786"/>
    </ligand>
</feature>
<dbReference type="Gene3D" id="1.10.645.10">
    <property type="entry name" value="Cytochrome-c3 Hydrogenase, chain B"/>
    <property type="match status" value="1"/>
</dbReference>
<keyword evidence="7" id="KW-0560">Oxidoreductase</keyword>
<keyword evidence="6 8" id="KW-0479">Metal-binding</keyword>
<proteinExistence type="inferred from homology"/>